<dbReference type="AlphaFoldDB" id="A0A9D4ST71"/>
<dbReference type="PANTHER" id="PTHR47679:SF1">
    <property type="entry name" value="PROTEIN TORNADO 1"/>
    <property type="match status" value="1"/>
</dbReference>
<dbReference type="OrthoDB" id="6491790at2759"/>
<dbReference type="SUPFAM" id="SSF52047">
    <property type="entry name" value="RNI-like"/>
    <property type="match status" value="1"/>
</dbReference>
<reference evidence="1" key="2">
    <citation type="submission" date="2021-09" db="EMBL/GenBank/DDBJ databases">
        <authorList>
            <person name="Jia N."/>
            <person name="Wang J."/>
            <person name="Shi W."/>
            <person name="Du L."/>
            <person name="Sun Y."/>
            <person name="Zhan W."/>
            <person name="Jiang J."/>
            <person name="Wang Q."/>
            <person name="Zhang B."/>
            <person name="Ji P."/>
            <person name="Sakyi L.B."/>
            <person name="Cui X."/>
            <person name="Yuan T."/>
            <person name="Jiang B."/>
            <person name="Yang W."/>
            <person name="Lam T.T.-Y."/>
            <person name="Chang Q."/>
            <person name="Ding S."/>
            <person name="Wang X."/>
            <person name="Zhu J."/>
            <person name="Ruan X."/>
            <person name="Zhao L."/>
            <person name="Wei J."/>
            <person name="Que T."/>
            <person name="Du C."/>
            <person name="Cheng J."/>
            <person name="Dai P."/>
            <person name="Han X."/>
            <person name="Huang E."/>
            <person name="Gao Y."/>
            <person name="Liu J."/>
            <person name="Shao H."/>
            <person name="Ye R."/>
            <person name="Li L."/>
            <person name="Wei W."/>
            <person name="Wang X."/>
            <person name="Wang C."/>
            <person name="Huo Q."/>
            <person name="Li W."/>
            <person name="Guo W."/>
            <person name="Chen H."/>
            <person name="Chen S."/>
            <person name="Zhou L."/>
            <person name="Zhou L."/>
            <person name="Ni X."/>
            <person name="Tian J."/>
            <person name="Zhou Y."/>
            <person name="Sheng Y."/>
            <person name="Liu T."/>
            <person name="Pan Y."/>
            <person name="Xia L."/>
            <person name="Li J."/>
            <person name="Zhao F."/>
            <person name="Cao W."/>
        </authorList>
    </citation>
    <scope>NUCLEOTIDE SEQUENCE</scope>
    <source>
        <strain evidence="1">Rsan-2018</strain>
        <tissue evidence="1">Larvae</tissue>
    </source>
</reference>
<dbReference type="PANTHER" id="PTHR47679">
    <property type="entry name" value="PROTEIN TORNADO 1"/>
    <property type="match status" value="1"/>
</dbReference>
<dbReference type="Gene3D" id="3.80.10.10">
    <property type="entry name" value="Ribonuclease Inhibitor"/>
    <property type="match status" value="1"/>
</dbReference>
<evidence type="ECO:0008006" key="3">
    <source>
        <dbReference type="Google" id="ProtNLM"/>
    </source>
</evidence>
<proteinExistence type="predicted"/>
<accession>A0A9D4ST71</accession>
<dbReference type="InterPro" id="IPR032675">
    <property type="entry name" value="LRR_dom_sf"/>
</dbReference>
<dbReference type="VEuPathDB" id="VectorBase:RSAN_026351"/>
<dbReference type="EMBL" id="JABSTV010001253">
    <property type="protein sequence ID" value="KAH7944561.1"/>
    <property type="molecule type" value="Genomic_DNA"/>
</dbReference>
<evidence type="ECO:0000313" key="2">
    <source>
        <dbReference type="Proteomes" id="UP000821837"/>
    </source>
</evidence>
<organism evidence="1 2">
    <name type="scientific">Rhipicephalus sanguineus</name>
    <name type="common">Brown dog tick</name>
    <name type="synonym">Ixodes sanguineus</name>
    <dbReference type="NCBI Taxonomy" id="34632"/>
    <lineage>
        <taxon>Eukaryota</taxon>
        <taxon>Metazoa</taxon>
        <taxon>Ecdysozoa</taxon>
        <taxon>Arthropoda</taxon>
        <taxon>Chelicerata</taxon>
        <taxon>Arachnida</taxon>
        <taxon>Acari</taxon>
        <taxon>Parasitiformes</taxon>
        <taxon>Ixodida</taxon>
        <taxon>Ixodoidea</taxon>
        <taxon>Ixodidae</taxon>
        <taxon>Rhipicephalinae</taxon>
        <taxon>Rhipicephalus</taxon>
        <taxon>Rhipicephalus</taxon>
    </lineage>
</organism>
<comment type="caution">
    <text evidence="1">The sequence shown here is derived from an EMBL/GenBank/DDBJ whole genome shotgun (WGS) entry which is preliminary data.</text>
</comment>
<sequence length="719" mass="80704">MMAGLDGFDPAMAERGDWSRGVFTSAPFDQLPPCTATPENTCQIVDHISTLNEILFCAELELRELPTPSGHVSLTSLAEEDLCMPHDAEWTFKQAVALVHQLLKTHSCVHHVHIHRGLFAAHAPLICDALKCNLSARALNIDFRRTIFNRDLDPDFDHVEHRDESERSEQRSCDELPSALSIVLRDCPSLTTLEVAELQMKHGMATAFVAALKGNRTLKELSIHGSVVCEAERDQFARYLSETVSLTALSVTADDASKRNCFNWMAEGLLVNNTIRNVRLNNVQFDQENAVLAARIFAENETIRIFNLVYLPHTLYLTPSTDYGFWLAPLSNNETMEELGLPFSIWNSQQWVDFFSAASRKRSLKKLTVALHATDHRYLPALCGALREIGAEEKVSLGTYFVYHNLNLIHSKAFSDVDVFCFGNIVGRLSHVLLAFAHVTSVRFSLRMADVALASSIAAYVEATASLRRLRLSLYTDEDDPLQNTNAAWTAIVESLSRNKSVRELGLHVDFDCDDSDVEDDVARATIQDYIQRLAHAIGTSRNVRRLHFRAEHLSEASAFLRRLSEDVAGNYNLVRVVVSGVLDRKAALAYRNIRDKASRNRGLVTRAVQFARGRPVDSHCAVALERAWHHAGLLEEFAEQLLLSATDASAVIRRGLRSTEGLHDFMRLARVVQDCVVCHPCQDGRPQLDTINEDCWRLVRRYLMLDDVRLESASLFQG</sequence>
<reference evidence="1" key="1">
    <citation type="journal article" date="2020" name="Cell">
        <title>Large-Scale Comparative Analyses of Tick Genomes Elucidate Their Genetic Diversity and Vector Capacities.</title>
        <authorList>
            <consortium name="Tick Genome and Microbiome Consortium (TIGMIC)"/>
            <person name="Jia N."/>
            <person name="Wang J."/>
            <person name="Shi W."/>
            <person name="Du L."/>
            <person name="Sun Y."/>
            <person name="Zhan W."/>
            <person name="Jiang J.F."/>
            <person name="Wang Q."/>
            <person name="Zhang B."/>
            <person name="Ji P."/>
            <person name="Bell-Sakyi L."/>
            <person name="Cui X.M."/>
            <person name="Yuan T.T."/>
            <person name="Jiang B.G."/>
            <person name="Yang W.F."/>
            <person name="Lam T.T."/>
            <person name="Chang Q.C."/>
            <person name="Ding S.J."/>
            <person name="Wang X.J."/>
            <person name="Zhu J.G."/>
            <person name="Ruan X.D."/>
            <person name="Zhao L."/>
            <person name="Wei J.T."/>
            <person name="Ye R.Z."/>
            <person name="Que T.C."/>
            <person name="Du C.H."/>
            <person name="Zhou Y.H."/>
            <person name="Cheng J.X."/>
            <person name="Dai P.F."/>
            <person name="Guo W.B."/>
            <person name="Han X.H."/>
            <person name="Huang E.J."/>
            <person name="Li L.F."/>
            <person name="Wei W."/>
            <person name="Gao Y.C."/>
            <person name="Liu J.Z."/>
            <person name="Shao H.Z."/>
            <person name="Wang X."/>
            <person name="Wang C.C."/>
            <person name="Yang T.C."/>
            <person name="Huo Q.B."/>
            <person name="Li W."/>
            <person name="Chen H.Y."/>
            <person name="Chen S.E."/>
            <person name="Zhou L.G."/>
            <person name="Ni X.B."/>
            <person name="Tian J.H."/>
            <person name="Sheng Y."/>
            <person name="Liu T."/>
            <person name="Pan Y.S."/>
            <person name="Xia L.Y."/>
            <person name="Li J."/>
            <person name="Zhao F."/>
            <person name="Cao W.C."/>
        </authorList>
    </citation>
    <scope>NUCLEOTIDE SEQUENCE</scope>
    <source>
        <strain evidence="1">Rsan-2018</strain>
    </source>
</reference>
<evidence type="ECO:0000313" key="1">
    <source>
        <dbReference type="EMBL" id="KAH7944561.1"/>
    </source>
</evidence>
<protein>
    <recommendedName>
        <fullName evidence="3">Nlr family card domain protein</fullName>
    </recommendedName>
</protein>
<name>A0A9D4ST71_RHISA</name>
<dbReference type="OMA" id="WVEWESA"/>
<dbReference type="Proteomes" id="UP000821837">
    <property type="component" value="Unassembled WGS sequence"/>
</dbReference>
<gene>
    <name evidence="1" type="ORF">HPB52_021378</name>
</gene>
<keyword evidence="2" id="KW-1185">Reference proteome</keyword>